<dbReference type="EMBL" id="CAJNOK010000152">
    <property type="protein sequence ID" value="CAF0732929.1"/>
    <property type="molecule type" value="Genomic_DNA"/>
</dbReference>
<dbReference type="GO" id="GO:0046872">
    <property type="term" value="F:metal ion binding"/>
    <property type="evidence" value="ECO:0007669"/>
    <property type="project" value="UniProtKB-KW"/>
</dbReference>
<dbReference type="EMBL" id="CAJOBA010000152">
    <property type="protein sequence ID" value="CAF3508906.1"/>
    <property type="molecule type" value="Genomic_DNA"/>
</dbReference>
<dbReference type="Gene3D" id="3.40.50.300">
    <property type="entry name" value="P-loop containing nucleotide triphosphate hydrolases"/>
    <property type="match status" value="1"/>
</dbReference>
<evidence type="ECO:0000256" key="3">
    <source>
        <dbReference type="ARBA" id="ARBA00023134"/>
    </source>
</evidence>
<evidence type="ECO:0000256" key="4">
    <source>
        <dbReference type="PIRSR" id="PIRSR606689-1"/>
    </source>
</evidence>
<feature type="binding site" evidence="5">
    <location>
        <position position="47"/>
    </location>
    <ligand>
        <name>Mg(2+)</name>
        <dbReference type="ChEBI" id="CHEBI:18420"/>
    </ligand>
</feature>
<dbReference type="PROSITE" id="PS51422">
    <property type="entry name" value="SAR1"/>
    <property type="match status" value="1"/>
</dbReference>
<dbReference type="Proteomes" id="UP000681722">
    <property type="component" value="Unassembled WGS sequence"/>
</dbReference>
<dbReference type="GO" id="GO:0030010">
    <property type="term" value="P:establishment of cell polarity"/>
    <property type="evidence" value="ECO:0007669"/>
    <property type="project" value="UniProtKB-ARBA"/>
</dbReference>
<dbReference type="Proteomes" id="UP000682733">
    <property type="component" value="Unassembled WGS sequence"/>
</dbReference>
<sequence>MGGTWTKLSQYFKKEKVRLLLCGLDAAGRRSCIDQTKIGAVVTNIPTIGLNVEAVTFKNINITAWDVGGRSSMRVLWRHYYQNTNALVFVVDSHDRDRLEEAKGELHKMTSDEDLKDIPLLILANKQDLPNAVNKTELIEKLGLEKFNGIRKWHVQETIAITGQGLDEGFDWLASACTSILSTDNITKPITETVNDTQMIKSDLINSFWMTIKPFHRVLNKVI</sequence>
<evidence type="ECO:0000256" key="2">
    <source>
        <dbReference type="ARBA" id="ARBA00022741"/>
    </source>
</evidence>
<dbReference type="InterPro" id="IPR024156">
    <property type="entry name" value="Small_GTPase_ARF"/>
</dbReference>
<evidence type="ECO:0000256" key="5">
    <source>
        <dbReference type="PIRSR" id="PIRSR606689-2"/>
    </source>
</evidence>
<dbReference type="PROSITE" id="PS51417">
    <property type="entry name" value="ARF"/>
    <property type="match status" value="1"/>
</dbReference>
<dbReference type="PROSITE" id="PS51419">
    <property type="entry name" value="RAB"/>
    <property type="match status" value="1"/>
</dbReference>
<dbReference type="SUPFAM" id="SSF52540">
    <property type="entry name" value="P-loop containing nucleoside triphosphate hydrolases"/>
    <property type="match status" value="1"/>
</dbReference>
<dbReference type="SMART" id="SM00177">
    <property type="entry name" value="ARF"/>
    <property type="match status" value="1"/>
</dbReference>
<keyword evidence="3 4" id="KW-0342">GTP-binding</keyword>
<dbReference type="InterPro" id="IPR005225">
    <property type="entry name" value="Small_GTP-bd"/>
</dbReference>
<dbReference type="InterPro" id="IPR027417">
    <property type="entry name" value="P-loop_NTPase"/>
</dbReference>
<comment type="similarity">
    <text evidence="1">Belongs to the small GTPase superfamily. Arf family.</text>
</comment>
<feature type="binding site" evidence="4">
    <location>
        <begin position="125"/>
        <end position="128"/>
    </location>
    <ligand>
        <name>GTP</name>
        <dbReference type="ChEBI" id="CHEBI:37565"/>
    </ligand>
</feature>
<keyword evidence="10" id="KW-1185">Reference proteome</keyword>
<gene>
    <name evidence="7" type="ORF">GPM918_LOCUS160</name>
    <name evidence="6" type="ORF">OVA965_LOCUS937</name>
    <name evidence="9" type="ORF">SRO942_LOCUS161</name>
    <name evidence="8" type="ORF">TMI583_LOCUS938</name>
</gene>
<dbReference type="PANTHER" id="PTHR11711">
    <property type="entry name" value="ADP RIBOSYLATION FACTOR-RELATED"/>
    <property type="match status" value="1"/>
</dbReference>
<proteinExistence type="inferred from homology"/>
<dbReference type="PRINTS" id="PR00328">
    <property type="entry name" value="SAR1GTPBP"/>
</dbReference>
<feature type="binding site" evidence="4">
    <location>
        <position position="69"/>
    </location>
    <ligand>
        <name>GTP</name>
        <dbReference type="ChEBI" id="CHEBI:37565"/>
    </ligand>
</feature>
<evidence type="ECO:0000313" key="6">
    <source>
        <dbReference type="EMBL" id="CAF0732929.1"/>
    </source>
</evidence>
<keyword evidence="5" id="KW-0460">Magnesium</keyword>
<evidence type="ECO:0008006" key="11">
    <source>
        <dbReference type="Google" id="ProtNLM"/>
    </source>
</evidence>
<dbReference type="GO" id="GO:0005525">
    <property type="term" value="F:GTP binding"/>
    <property type="evidence" value="ECO:0007669"/>
    <property type="project" value="UniProtKB-KW"/>
</dbReference>
<dbReference type="EMBL" id="CAJOBC010000012">
    <property type="protein sequence ID" value="CAF3517349.1"/>
    <property type="molecule type" value="Genomic_DNA"/>
</dbReference>
<dbReference type="Proteomes" id="UP000677228">
    <property type="component" value="Unassembled WGS sequence"/>
</dbReference>
<organism evidence="7 10">
    <name type="scientific">Didymodactylos carnosus</name>
    <dbReference type="NCBI Taxonomy" id="1234261"/>
    <lineage>
        <taxon>Eukaryota</taxon>
        <taxon>Metazoa</taxon>
        <taxon>Spiralia</taxon>
        <taxon>Gnathifera</taxon>
        <taxon>Rotifera</taxon>
        <taxon>Eurotatoria</taxon>
        <taxon>Bdelloidea</taxon>
        <taxon>Philodinida</taxon>
        <taxon>Philodinidae</taxon>
        <taxon>Didymodactylos</taxon>
    </lineage>
</organism>
<dbReference type="InterPro" id="IPR006689">
    <property type="entry name" value="Small_GTPase_ARF/SAR"/>
</dbReference>
<evidence type="ECO:0000313" key="8">
    <source>
        <dbReference type="EMBL" id="CAF3508906.1"/>
    </source>
</evidence>
<dbReference type="GO" id="GO:0003924">
    <property type="term" value="F:GTPase activity"/>
    <property type="evidence" value="ECO:0007669"/>
    <property type="project" value="InterPro"/>
</dbReference>
<comment type="caution">
    <text evidence="7">The sequence shown here is derived from an EMBL/GenBank/DDBJ whole genome shotgun (WGS) entry which is preliminary data.</text>
</comment>
<dbReference type="AlphaFoldDB" id="A0A813NFS1"/>
<keyword evidence="2 4" id="KW-0547">Nucleotide-binding</keyword>
<evidence type="ECO:0000313" key="9">
    <source>
        <dbReference type="EMBL" id="CAF3517349.1"/>
    </source>
</evidence>
<evidence type="ECO:0000313" key="7">
    <source>
        <dbReference type="EMBL" id="CAF0739194.1"/>
    </source>
</evidence>
<dbReference type="OrthoDB" id="2011769at2759"/>
<name>A0A813NFS1_9BILA</name>
<dbReference type="SMART" id="SM00178">
    <property type="entry name" value="SAR"/>
    <property type="match status" value="1"/>
</dbReference>
<dbReference type="FunFam" id="3.40.50.300:FF:000412">
    <property type="entry name" value="ADP-ribosylation factor 1"/>
    <property type="match status" value="1"/>
</dbReference>
<dbReference type="CDD" id="cd00878">
    <property type="entry name" value="Arf_Arl"/>
    <property type="match status" value="1"/>
</dbReference>
<reference evidence="7" key="1">
    <citation type="submission" date="2021-02" db="EMBL/GenBank/DDBJ databases">
        <authorList>
            <person name="Nowell W R."/>
        </authorList>
    </citation>
    <scope>NUCLEOTIDE SEQUENCE</scope>
</reference>
<dbReference type="Proteomes" id="UP000663829">
    <property type="component" value="Unassembled WGS sequence"/>
</dbReference>
<dbReference type="Pfam" id="PF00025">
    <property type="entry name" value="Arf"/>
    <property type="match status" value="1"/>
</dbReference>
<dbReference type="NCBIfam" id="TIGR00231">
    <property type="entry name" value="small_GTP"/>
    <property type="match status" value="1"/>
</dbReference>
<accession>A0A813NFS1</accession>
<protein>
    <recommendedName>
        <fullName evidence="11">ADP-ribosylation factor-like protein</fullName>
    </recommendedName>
</protein>
<dbReference type="EMBL" id="CAJNOQ010000012">
    <property type="protein sequence ID" value="CAF0739194.1"/>
    <property type="molecule type" value="Genomic_DNA"/>
</dbReference>
<evidence type="ECO:0000313" key="10">
    <source>
        <dbReference type="Proteomes" id="UP000663829"/>
    </source>
</evidence>
<keyword evidence="5" id="KW-0479">Metal-binding</keyword>
<evidence type="ECO:0000256" key="1">
    <source>
        <dbReference type="ARBA" id="ARBA00010290"/>
    </source>
</evidence>